<dbReference type="KEGG" id="swi:Swit_2344"/>
<accession>A0A9J9LEF8</accession>
<gene>
    <name evidence="1" type="ordered locus">Swit_2344</name>
</gene>
<keyword evidence="2" id="KW-1185">Reference proteome</keyword>
<protein>
    <submittedName>
        <fullName evidence="1">Uncharacterized protein</fullName>
    </submittedName>
</protein>
<dbReference type="AlphaFoldDB" id="A0A9J9LEF8"/>
<proteinExistence type="predicted"/>
<dbReference type="Proteomes" id="UP000001989">
    <property type="component" value="Chromosome"/>
</dbReference>
<organism evidence="1 2">
    <name type="scientific">Rhizorhabdus wittichii (strain DSM 6014 / CCUG 31198 / JCM 15750 / NBRC 105917 / EY 4224 / RW1)</name>
    <name type="common">Sphingomonas wittichii</name>
    <dbReference type="NCBI Taxonomy" id="392499"/>
    <lineage>
        <taxon>Bacteria</taxon>
        <taxon>Pseudomonadati</taxon>
        <taxon>Pseudomonadota</taxon>
        <taxon>Alphaproteobacteria</taxon>
        <taxon>Sphingomonadales</taxon>
        <taxon>Sphingomonadaceae</taxon>
        <taxon>Rhizorhabdus</taxon>
    </lineage>
</organism>
<reference evidence="1 2" key="1">
    <citation type="journal article" date="2010" name="J. Bacteriol.">
        <title>Genome sequence of the dioxin-mineralizing bacterium Sphingomonas wittichii RW1.</title>
        <authorList>
            <person name="Miller T.R."/>
            <person name="Delcher A.L."/>
            <person name="Salzberg S.L."/>
            <person name="Saunders E."/>
            <person name="Detter J.C."/>
            <person name="Halden R.U."/>
        </authorList>
    </citation>
    <scope>NUCLEOTIDE SEQUENCE [LARGE SCALE GENOMIC DNA]</scope>
    <source>
        <strain evidence="2">DSM 6014 / CCUG 31198 / JCM 15750 / NBRC 105917 / EY 4224 / RW1</strain>
    </source>
</reference>
<name>A0A9J9LEF8_RHIWR</name>
<dbReference type="OrthoDB" id="7418122at2"/>
<evidence type="ECO:0000313" key="1">
    <source>
        <dbReference type="EMBL" id="ABQ68703.1"/>
    </source>
</evidence>
<sequence length="625" mass="61484">MVRAWMSSMAAHGAGLARATRGAVAVIGALSLTVLVGMGAFAVEISRGYAADTANQRIADMAALAGALAYNVNSNPSEMTATAKAVVVAQGLPASAATVALVTDSATSKQLVQVSVTTSVPIALGRVFSSALAYDVTATGSATTTATTTTAPPCIAALSSTPTYGITLSGGVSITSPGCAVNTNAGVTVPWGTTITAKQVNAGKGIDNPGKGITTSPTANDIVQNKASAATDWMKDDSTLKGLLCKVNQLSGYSDPDYADGNRSCTTPLVTPATQTSASTEDYILNYSPAANVAPYWNSGTKTYTFPAKSYDLRDIVMSGGITAVFEGPLTLKARSVSMGGTGMTIGNGDVTVTGLFDFNNGSVVTIGNGDHSFGSLNVSGGRTLNVGSGGFMLGGGIVIAGGTTIRIGIGVGDAVTIGNASGTAINLGNGSTLCFTANCASPTAAGGTFSVNGLITTGGGSTLIFPKAATHVINGNLSSSGAMTFGSGVYILNGNFTNGTGGAMTGTDVTFAMSGTYSLAGGTTLDLAAPGALASYGVPGILFATKTSSASTMGGGASGKYAGLIYAPKSDVTLTGGASMSGNGSNCLMMIVSTLNLSGGTNVASACSGLSGTSSSVANVALFK</sequence>
<dbReference type="EMBL" id="CP000699">
    <property type="protein sequence ID" value="ABQ68703.1"/>
    <property type="molecule type" value="Genomic_DNA"/>
</dbReference>
<evidence type="ECO:0000313" key="2">
    <source>
        <dbReference type="Proteomes" id="UP000001989"/>
    </source>
</evidence>